<reference evidence="2" key="2">
    <citation type="submission" date="2013-10" db="EMBL/GenBank/DDBJ databases">
        <authorList>
            <person name="Aslett M."/>
        </authorList>
    </citation>
    <scope>NUCLEOTIDE SEQUENCE [LARGE SCALE GENOMIC DNA]</scope>
    <source>
        <strain evidence="2">Houghton</strain>
    </source>
</reference>
<name>U6MNL6_9EIME</name>
<feature type="coiled-coil region" evidence="1">
    <location>
        <begin position="4"/>
        <end position="114"/>
    </location>
</feature>
<feature type="coiled-coil region" evidence="1">
    <location>
        <begin position="148"/>
        <end position="224"/>
    </location>
</feature>
<evidence type="ECO:0000256" key="1">
    <source>
        <dbReference type="SAM" id="Coils"/>
    </source>
</evidence>
<accession>U6MNL6</accession>
<dbReference type="GeneID" id="25477775"/>
<dbReference type="RefSeq" id="XP_013433130.1">
    <property type="nucleotide sequence ID" value="XM_013577676.1"/>
</dbReference>
<proteinExistence type="predicted"/>
<keyword evidence="1" id="KW-0175">Coiled coil</keyword>
<dbReference type="VEuPathDB" id="ToxoDB:ENH_00076450"/>
<dbReference type="EMBL" id="HG722990">
    <property type="protein sequence ID" value="CDJ64663.1"/>
    <property type="molecule type" value="Genomic_DNA"/>
</dbReference>
<gene>
    <name evidence="2" type="ORF">ENH_00076450</name>
</gene>
<keyword evidence="3" id="KW-1185">Reference proteome</keyword>
<sequence>MEKMKQLRQQDAALAAAKQQLINEIKIQKEKIAELKKKENLLEEFAAAKAAAAQLQQTLQEGEEKLQTLLAARDSALVEHTEAAALLESEKKLLKEKEKEIKQKEETIGQNEEKLSVAALAAVSAQQKEMTQALIWAQKRTDLELKKVDLAEQRLRDRQREKALLDEQLQQQQQQSEEAAAAIGRLDEEKQMGENEILSLRKKEKEIRKNIQELQEKAANANKWDLFEVKT</sequence>
<organism evidence="2 3">
    <name type="scientific">Eimeria necatrix</name>
    <dbReference type="NCBI Taxonomy" id="51315"/>
    <lineage>
        <taxon>Eukaryota</taxon>
        <taxon>Sar</taxon>
        <taxon>Alveolata</taxon>
        <taxon>Apicomplexa</taxon>
        <taxon>Conoidasida</taxon>
        <taxon>Coccidia</taxon>
        <taxon>Eucoccidiorida</taxon>
        <taxon>Eimeriorina</taxon>
        <taxon>Eimeriidae</taxon>
        <taxon>Eimeria</taxon>
    </lineage>
</organism>
<dbReference type="Proteomes" id="UP000030754">
    <property type="component" value="Unassembled WGS sequence"/>
</dbReference>
<protein>
    <submittedName>
        <fullName evidence="2">Uncharacterized protein</fullName>
    </submittedName>
</protein>
<dbReference type="OrthoDB" id="10640502at2759"/>
<evidence type="ECO:0000313" key="2">
    <source>
        <dbReference type="EMBL" id="CDJ64663.1"/>
    </source>
</evidence>
<dbReference type="AlphaFoldDB" id="U6MNL6"/>
<evidence type="ECO:0000313" key="3">
    <source>
        <dbReference type="Proteomes" id="UP000030754"/>
    </source>
</evidence>
<reference evidence="2" key="1">
    <citation type="submission" date="2013-10" db="EMBL/GenBank/DDBJ databases">
        <title>Genomic analysis of the causative agents of coccidiosis in chickens.</title>
        <authorList>
            <person name="Reid A.J."/>
            <person name="Blake D."/>
            <person name="Billington K."/>
            <person name="Browne H."/>
            <person name="Dunn M."/>
            <person name="Hung S."/>
            <person name="Kawahara F."/>
            <person name="Miranda-Saavedra D."/>
            <person name="Mourier T."/>
            <person name="Nagra H."/>
            <person name="Otto T.D."/>
            <person name="Rawlings N."/>
            <person name="Sanchez A."/>
            <person name="Sanders M."/>
            <person name="Subramaniam C."/>
            <person name="Tay Y."/>
            <person name="Dear P."/>
            <person name="Doerig C."/>
            <person name="Gruber A."/>
            <person name="Parkinson J."/>
            <person name="Shirley M."/>
            <person name="Wan K.L."/>
            <person name="Berriman M."/>
            <person name="Tomley F."/>
            <person name="Pain A."/>
        </authorList>
    </citation>
    <scope>NUCLEOTIDE SEQUENCE [LARGE SCALE GENOMIC DNA]</scope>
    <source>
        <strain evidence="2">Houghton</strain>
    </source>
</reference>